<name>E8PK65_THESS</name>
<sequence>MGLSFAGRKPEYLPGPPAKPLRRAPHADGGAVGDQRLLAFGPCLPAGVFPYLPRAWP</sequence>
<dbReference type="AlphaFoldDB" id="E8PK65"/>
<evidence type="ECO:0000313" key="2">
    <source>
        <dbReference type="EMBL" id="ADW22096.1"/>
    </source>
</evidence>
<dbReference type="EMBL" id="CP001962">
    <property type="protein sequence ID" value="ADW22096.1"/>
    <property type="molecule type" value="Genomic_DNA"/>
</dbReference>
<evidence type="ECO:0000256" key="1">
    <source>
        <dbReference type="SAM" id="MobiDB-lite"/>
    </source>
</evidence>
<evidence type="ECO:0000313" key="3">
    <source>
        <dbReference type="Proteomes" id="UP000008087"/>
    </source>
</evidence>
<protein>
    <submittedName>
        <fullName evidence="2">Uncharacterized protein</fullName>
    </submittedName>
</protein>
<dbReference type="Proteomes" id="UP000008087">
    <property type="component" value="Chromosome"/>
</dbReference>
<reference evidence="2 3" key="2">
    <citation type="journal article" date="2011" name="BMC Genomics">
        <title>Sequence of the hyperplastic genome of the naturally competent Thermus scotoductus SA-01.</title>
        <authorList>
            <person name="Gounder K."/>
            <person name="Brzuszkiewicz E."/>
            <person name="Liesegang H."/>
            <person name="Wollherr A."/>
            <person name="Daniel R."/>
            <person name="Gottschalk G."/>
            <person name="Reva O."/>
            <person name="Kumwenda B."/>
            <person name="Srivastava M."/>
            <person name="Bricio C."/>
            <person name="Berenguer J."/>
            <person name="van Heerden E."/>
            <person name="Litthauer D."/>
        </authorList>
    </citation>
    <scope>NUCLEOTIDE SEQUENCE [LARGE SCALE GENOMIC DNA]</scope>
    <source>
        <strain evidence="3">ATCC 700910 / SA-01</strain>
    </source>
</reference>
<dbReference type="STRING" id="743525.TSC_c14790"/>
<dbReference type="KEGG" id="tsc:TSC_c14790"/>
<organism evidence="2 3">
    <name type="scientific">Thermus scotoductus (strain ATCC 700910 / SA-01)</name>
    <dbReference type="NCBI Taxonomy" id="743525"/>
    <lineage>
        <taxon>Bacteria</taxon>
        <taxon>Thermotogati</taxon>
        <taxon>Deinococcota</taxon>
        <taxon>Deinococci</taxon>
        <taxon>Thermales</taxon>
        <taxon>Thermaceae</taxon>
        <taxon>Thermus</taxon>
    </lineage>
</organism>
<dbReference type="HOGENOM" id="CLU_2995221_0_0_0"/>
<feature type="region of interest" description="Disordered" evidence="1">
    <location>
        <begin position="1"/>
        <end position="29"/>
    </location>
</feature>
<gene>
    <name evidence="2" type="ordered locus">TSC_c14790</name>
</gene>
<accession>E8PK65</accession>
<reference evidence="3" key="1">
    <citation type="submission" date="2010-03" db="EMBL/GenBank/DDBJ databases">
        <title>The genome sequence of Thermus scotoductus SA-01.</title>
        <authorList>
            <person name="Gounder K."/>
            <person name="Liesegang H."/>
            <person name="Brzuszkiewicz E."/>
            <person name="Wollherr A."/>
            <person name="Daniel R."/>
            <person name="Gottschalk G."/>
            <person name="van Heerden E."/>
            <person name="Litthauer D."/>
        </authorList>
    </citation>
    <scope>NUCLEOTIDE SEQUENCE [LARGE SCALE GENOMIC DNA]</scope>
    <source>
        <strain evidence="3">ATCC 700910 / SA-01</strain>
    </source>
</reference>
<proteinExistence type="predicted"/>